<evidence type="ECO:0000313" key="3">
    <source>
        <dbReference type="EMBL" id="MFK4000382.1"/>
    </source>
</evidence>
<evidence type="ECO:0000313" key="4">
    <source>
        <dbReference type="Proteomes" id="UP001620234"/>
    </source>
</evidence>
<name>A0ABW8L7C4_9GAMM</name>
<feature type="domain" description="XdhC Rossmann" evidence="2">
    <location>
        <begin position="144"/>
        <end position="260"/>
    </location>
</feature>
<comment type="caution">
    <text evidence="3">The sequence shown here is derived from an EMBL/GenBank/DDBJ whole genome shotgun (WGS) entry which is preliminary data.</text>
</comment>
<dbReference type="Pfam" id="PF13478">
    <property type="entry name" value="XdhC_C"/>
    <property type="match status" value="2"/>
</dbReference>
<organism evidence="3 4">
    <name type="scientific">Psychrobacter namhaensis</name>
    <dbReference type="NCBI Taxonomy" id="292734"/>
    <lineage>
        <taxon>Bacteria</taxon>
        <taxon>Pseudomonadati</taxon>
        <taxon>Pseudomonadota</taxon>
        <taxon>Gammaproteobacteria</taxon>
        <taxon>Moraxellales</taxon>
        <taxon>Moraxellaceae</taxon>
        <taxon>Psychrobacter</taxon>
    </lineage>
</organism>
<dbReference type="EMBL" id="JBJDPD010000003">
    <property type="protein sequence ID" value="MFK4000382.1"/>
    <property type="molecule type" value="Genomic_DNA"/>
</dbReference>
<sequence length="348" mass="37801">MNESLATPVVWYDGLAKYQQQGIAHVLATIVAVNGSAPRALQAKMIVTQRSIVDTLGGGGLEHDVVTTARQLLNGEMAETISKEIKPKGAEISCKGPTEPAKAVRRDAVYTKHYPLGAKLAQCCGGSVTVMFECFNVTPPMSILVFGAGHVATALMTVLAELPCQVDWVDSRPEMFERYLLNKTSTSTPDQTAAIHKNGQAPSAENQSVLYQLPAHIRPHIDDEPTDFVRPFIEQGGQRFILIMTHDHSVDFELVRTALDTVVANSPSLDRDLTDSSCSSISMPYIGCIGSATKAKRFRDRLIQRGYSEKIVDQLVMPVGLQVGGKEPMAVAVSIVAQLLQQYHQASL</sequence>
<feature type="domain" description="XdhC- CoxI" evidence="1">
    <location>
        <begin position="20"/>
        <end position="76"/>
    </location>
</feature>
<dbReference type="RefSeq" id="WP_404671876.1">
    <property type="nucleotide sequence ID" value="NZ_JBJDPD010000003.1"/>
</dbReference>
<dbReference type="PANTHER" id="PTHR30388:SF6">
    <property type="entry name" value="XANTHINE DEHYDROGENASE SUBUNIT A-RELATED"/>
    <property type="match status" value="1"/>
</dbReference>
<proteinExistence type="predicted"/>
<reference evidence="3 4" key="1">
    <citation type="submission" date="2024-11" db="EMBL/GenBank/DDBJ databases">
        <title>The Natural Products Discovery Center: Release of the First 8490 Sequenced Strains for Exploring Actinobacteria Biosynthetic Diversity.</title>
        <authorList>
            <person name="Kalkreuter E."/>
            <person name="Kautsar S.A."/>
            <person name="Yang D."/>
            <person name="Bader C.D."/>
            <person name="Teijaro C.N."/>
            <person name="Fluegel L."/>
            <person name="Davis C.M."/>
            <person name="Simpson J.R."/>
            <person name="Lauterbach L."/>
            <person name="Steele A.D."/>
            <person name="Gui C."/>
            <person name="Meng S."/>
            <person name="Li G."/>
            <person name="Viehrig K."/>
            <person name="Ye F."/>
            <person name="Su P."/>
            <person name="Kiefer A.F."/>
            <person name="Nichols A."/>
            <person name="Cepeda A.J."/>
            <person name="Yan W."/>
            <person name="Fan B."/>
            <person name="Jiang Y."/>
            <person name="Adhikari A."/>
            <person name="Zheng C.-J."/>
            <person name="Schuster L."/>
            <person name="Cowan T.M."/>
            <person name="Smanski M.J."/>
            <person name="Chevrette M.G."/>
            <person name="De Carvalho L.P.S."/>
            <person name="Shen B."/>
        </authorList>
    </citation>
    <scope>NUCLEOTIDE SEQUENCE [LARGE SCALE GENOMIC DNA]</scope>
    <source>
        <strain evidence="3 4">NPDC077433</strain>
    </source>
</reference>
<keyword evidence="4" id="KW-1185">Reference proteome</keyword>
<dbReference type="Pfam" id="PF02625">
    <property type="entry name" value="XdhC_CoxI"/>
    <property type="match status" value="1"/>
</dbReference>
<dbReference type="PANTHER" id="PTHR30388">
    <property type="entry name" value="ALDEHYDE OXIDOREDUCTASE MOLYBDENUM COFACTOR ASSEMBLY PROTEIN"/>
    <property type="match status" value="1"/>
</dbReference>
<accession>A0ABW8L7C4</accession>
<protein>
    <submittedName>
        <fullName evidence="3">XdhC family protein</fullName>
    </submittedName>
</protein>
<dbReference type="Gene3D" id="3.40.50.720">
    <property type="entry name" value="NAD(P)-binding Rossmann-like Domain"/>
    <property type="match status" value="1"/>
</dbReference>
<evidence type="ECO:0000259" key="1">
    <source>
        <dbReference type="Pfam" id="PF02625"/>
    </source>
</evidence>
<dbReference type="InterPro" id="IPR052698">
    <property type="entry name" value="MoCofactor_Util/Proc"/>
</dbReference>
<feature type="domain" description="XdhC Rossmann" evidence="2">
    <location>
        <begin position="262"/>
        <end position="339"/>
    </location>
</feature>
<gene>
    <name evidence="3" type="ORF">ACI2I3_03395</name>
</gene>
<evidence type="ECO:0000259" key="2">
    <source>
        <dbReference type="Pfam" id="PF13478"/>
    </source>
</evidence>
<dbReference type="InterPro" id="IPR003777">
    <property type="entry name" value="XdhC_CoxI"/>
</dbReference>
<dbReference type="InterPro" id="IPR027051">
    <property type="entry name" value="XdhC_Rossmann_dom"/>
</dbReference>
<dbReference type="Proteomes" id="UP001620234">
    <property type="component" value="Unassembled WGS sequence"/>
</dbReference>